<dbReference type="PROSITE" id="PS51257">
    <property type="entry name" value="PROKAR_LIPOPROTEIN"/>
    <property type="match status" value="1"/>
</dbReference>
<keyword evidence="2" id="KW-1185">Reference proteome</keyword>
<dbReference type="EMBL" id="JBHRTA010000035">
    <property type="protein sequence ID" value="MFC3198236.1"/>
    <property type="molecule type" value="Genomic_DNA"/>
</dbReference>
<dbReference type="Proteomes" id="UP001595526">
    <property type="component" value="Unassembled WGS sequence"/>
</dbReference>
<comment type="caution">
    <text evidence="1">The sequence shown here is derived from an EMBL/GenBank/DDBJ whole genome shotgun (WGS) entry which is preliminary data.</text>
</comment>
<evidence type="ECO:0000313" key="2">
    <source>
        <dbReference type="Proteomes" id="UP001595526"/>
    </source>
</evidence>
<accession>A0ABV7JN13</accession>
<gene>
    <name evidence="1" type="ORF">ACFOET_11495</name>
</gene>
<sequence>MKKLFYFLAGSCLLTACDKLVADTQALGIYTAVPDPFKVSVEDAYRMVANYAPRAGYVVHDGDSLPNTRAVWFSAERLKFILEQLEIDGGDGIRMYFAAYDDSYDGGPGTGAPPPAFWGHNTLLLVPTRDSVAGGTTYHRDYFFAGGSGLSVPMSAAMLAAPSEIENRGNVCPPLCNDDPTLLQPPPSP</sequence>
<evidence type="ECO:0008006" key="3">
    <source>
        <dbReference type="Google" id="ProtNLM"/>
    </source>
</evidence>
<dbReference type="RefSeq" id="WP_379022698.1">
    <property type="nucleotide sequence ID" value="NZ_JBHRTA010000035.1"/>
</dbReference>
<name>A0ABV7JN13_9SPHI</name>
<evidence type="ECO:0000313" key="1">
    <source>
        <dbReference type="EMBL" id="MFC3198236.1"/>
    </source>
</evidence>
<organism evidence="1 2">
    <name type="scientific">Parapedobacter deserti</name>
    <dbReference type="NCBI Taxonomy" id="1912957"/>
    <lineage>
        <taxon>Bacteria</taxon>
        <taxon>Pseudomonadati</taxon>
        <taxon>Bacteroidota</taxon>
        <taxon>Sphingobacteriia</taxon>
        <taxon>Sphingobacteriales</taxon>
        <taxon>Sphingobacteriaceae</taxon>
        <taxon>Parapedobacter</taxon>
    </lineage>
</organism>
<protein>
    <recommendedName>
        <fullName evidence="3">DUF4136 domain-containing protein</fullName>
    </recommendedName>
</protein>
<proteinExistence type="predicted"/>
<reference evidence="2" key="1">
    <citation type="journal article" date="2019" name="Int. J. Syst. Evol. Microbiol.">
        <title>The Global Catalogue of Microorganisms (GCM) 10K type strain sequencing project: providing services to taxonomists for standard genome sequencing and annotation.</title>
        <authorList>
            <consortium name="The Broad Institute Genomics Platform"/>
            <consortium name="The Broad Institute Genome Sequencing Center for Infectious Disease"/>
            <person name="Wu L."/>
            <person name="Ma J."/>
        </authorList>
    </citation>
    <scope>NUCLEOTIDE SEQUENCE [LARGE SCALE GENOMIC DNA]</scope>
    <source>
        <strain evidence="2">KCTC 52416</strain>
    </source>
</reference>